<keyword evidence="1" id="KW-0812">Transmembrane</keyword>
<feature type="transmembrane region" description="Helical" evidence="1">
    <location>
        <begin position="12"/>
        <end position="37"/>
    </location>
</feature>
<dbReference type="EMBL" id="CP101914">
    <property type="protein sequence ID" value="UUI01151.1"/>
    <property type="molecule type" value="Genomic_DNA"/>
</dbReference>
<feature type="transmembrane region" description="Helical" evidence="1">
    <location>
        <begin position="95"/>
        <end position="124"/>
    </location>
</feature>
<gene>
    <name evidence="2" type="ORF">NP439_13885</name>
</gene>
<feature type="transmembrane region" description="Helical" evidence="1">
    <location>
        <begin position="57"/>
        <end position="74"/>
    </location>
</feature>
<keyword evidence="1" id="KW-1133">Transmembrane helix</keyword>
<feature type="transmembrane region" description="Helical" evidence="1">
    <location>
        <begin position="172"/>
        <end position="189"/>
    </location>
</feature>
<protein>
    <submittedName>
        <fullName evidence="2">ABC transporter permease</fullName>
    </submittedName>
</protein>
<dbReference type="RefSeq" id="WP_256706581.1">
    <property type="nucleotide sequence ID" value="NZ_CP101914.1"/>
</dbReference>
<sequence length="229" mass="26142">MLKLMHLEMRKITFGRYVITALAACFAVTGFLFFALYTDRNTVAATSSDFFFVVDSTRMVFIVFAGVLISRLIIEEYNDKTISLMFMYPISRKKIMISKLLIIICATFFFIYVSRIFVAAVLYMLNNYLNFIDEGIAILEITEYLKNTAVYDFSFSGISLVPLFFGMLKKSVRTTIITSVIIAIFFGISNEELSELSINSFIVRSLIFTIIGVIASYLSIRNMEQKDVL</sequence>
<feature type="transmembrane region" description="Helical" evidence="1">
    <location>
        <begin position="201"/>
        <end position="220"/>
    </location>
</feature>
<name>A0ABY5JPZ0_9BACI</name>
<dbReference type="Pfam" id="PF12730">
    <property type="entry name" value="ABC2_membrane_4"/>
    <property type="match status" value="1"/>
</dbReference>
<keyword evidence="1" id="KW-0472">Membrane</keyword>
<accession>A0ABY5JPZ0</accession>
<feature type="transmembrane region" description="Helical" evidence="1">
    <location>
        <begin position="144"/>
        <end position="165"/>
    </location>
</feature>
<evidence type="ECO:0000256" key="1">
    <source>
        <dbReference type="SAM" id="Phobius"/>
    </source>
</evidence>
<evidence type="ECO:0000313" key="3">
    <source>
        <dbReference type="Proteomes" id="UP001059773"/>
    </source>
</evidence>
<organism evidence="2 3">
    <name type="scientific">Oceanobacillus jeddahense</name>
    <dbReference type="NCBI Taxonomy" id="1462527"/>
    <lineage>
        <taxon>Bacteria</taxon>
        <taxon>Bacillati</taxon>
        <taxon>Bacillota</taxon>
        <taxon>Bacilli</taxon>
        <taxon>Bacillales</taxon>
        <taxon>Bacillaceae</taxon>
        <taxon>Oceanobacillus</taxon>
    </lineage>
</organism>
<keyword evidence="3" id="KW-1185">Reference proteome</keyword>
<reference evidence="2" key="1">
    <citation type="submission" date="2022-07" db="EMBL/GenBank/DDBJ databases">
        <title>FELIX.</title>
        <authorList>
            <person name="Wan K.H."/>
            <person name="Park S."/>
            <person name="Lawrence Q."/>
            <person name="Eichenberger J.P."/>
            <person name="Booth B.W."/>
            <person name="Piaggio A.J."/>
            <person name="Chandler J.C."/>
            <person name="Franklin A.B."/>
            <person name="Celniker S.E."/>
        </authorList>
    </citation>
    <scope>NUCLEOTIDE SEQUENCE</scope>
    <source>
        <strain evidence="2">QA-1986 374</strain>
    </source>
</reference>
<dbReference type="Proteomes" id="UP001059773">
    <property type="component" value="Chromosome"/>
</dbReference>
<proteinExistence type="predicted"/>
<evidence type="ECO:0000313" key="2">
    <source>
        <dbReference type="EMBL" id="UUI01151.1"/>
    </source>
</evidence>